<evidence type="ECO:0000313" key="2">
    <source>
        <dbReference type="Proteomes" id="UP000676310"/>
    </source>
</evidence>
<dbReference type="RefSeq" id="XP_043164491.1">
    <property type="nucleotide sequence ID" value="XM_043308556.1"/>
</dbReference>
<protein>
    <submittedName>
        <fullName evidence="1">Uncharacterized protein</fullName>
    </submittedName>
</protein>
<gene>
    <name evidence="1" type="ORF">ALTATR162_LOCUS961</name>
</gene>
<comment type="caution">
    <text evidence="1">The sequence shown here is derived from an EMBL/GenBank/DDBJ whole genome shotgun (WGS) entry which is preliminary data.</text>
</comment>
<dbReference type="EMBL" id="CAJRGZ010000015">
    <property type="protein sequence ID" value="CAG5141526.1"/>
    <property type="molecule type" value="Genomic_DNA"/>
</dbReference>
<keyword evidence="2" id="KW-1185">Reference proteome</keyword>
<accession>A0A8J2HW13</accession>
<dbReference type="GeneID" id="67021850"/>
<proteinExistence type="predicted"/>
<sequence length="262" mass="30097">MLYEANTFAILHNTVLIDFRRAALASHLSRVRSLHVHFQFRELNQHRRPLEEQQGFPSPWSLKTFTTCGNEPDIASAIGGFPDLESLSVFIQGPLTSEETYRQICGSLRSIQRDLRSLRFMMVRFPRPFPDEVVQLRAQYDGQDPIELVRRVLEKEEAEVRHGYRIVQPSLEPGQNAYDMADSDAESKWRVGTIYMQSSGEADGVATRNYAVLRPERETKTYKTDSKYAYFQVPVIGYQSSDDLYGSGYRALNWPPRHNGLS</sequence>
<evidence type="ECO:0000313" key="1">
    <source>
        <dbReference type="EMBL" id="CAG5141526.1"/>
    </source>
</evidence>
<reference evidence="1" key="1">
    <citation type="submission" date="2021-05" db="EMBL/GenBank/DDBJ databases">
        <authorList>
            <person name="Stam R."/>
        </authorList>
    </citation>
    <scope>NUCLEOTIDE SEQUENCE</scope>
    <source>
        <strain evidence="1">CS162</strain>
    </source>
</reference>
<organism evidence="1 2">
    <name type="scientific">Alternaria atra</name>
    <dbReference type="NCBI Taxonomy" id="119953"/>
    <lineage>
        <taxon>Eukaryota</taxon>
        <taxon>Fungi</taxon>
        <taxon>Dikarya</taxon>
        <taxon>Ascomycota</taxon>
        <taxon>Pezizomycotina</taxon>
        <taxon>Dothideomycetes</taxon>
        <taxon>Pleosporomycetidae</taxon>
        <taxon>Pleosporales</taxon>
        <taxon>Pleosporineae</taxon>
        <taxon>Pleosporaceae</taxon>
        <taxon>Alternaria</taxon>
        <taxon>Alternaria sect. Ulocladioides</taxon>
    </lineage>
</organism>
<dbReference type="AlphaFoldDB" id="A0A8J2HW13"/>
<dbReference type="OrthoDB" id="4757095at2759"/>
<name>A0A8J2HW13_9PLEO</name>
<dbReference type="Proteomes" id="UP000676310">
    <property type="component" value="Unassembled WGS sequence"/>
</dbReference>